<evidence type="ECO:0000313" key="1">
    <source>
        <dbReference type="EMBL" id="PUE59843.1"/>
    </source>
</evidence>
<dbReference type="RefSeq" id="WP_108402326.1">
    <property type="nucleotide sequence ID" value="NZ_NESP01000001.1"/>
</dbReference>
<accession>A0A315EQ08</accession>
<organism evidence="1 2">
    <name type="scientific">Limnohabitans curvus</name>
    <dbReference type="NCBI Taxonomy" id="323423"/>
    <lineage>
        <taxon>Bacteria</taxon>
        <taxon>Pseudomonadati</taxon>
        <taxon>Pseudomonadota</taxon>
        <taxon>Betaproteobacteria</taxon>
        <taxon>Burkholderiales</taxon>
        <taxon>Comamonadaceae</taxon>
        <taxon>Limnohabitans</taxon>
    </lineage>
</organism>
<sequence length="246" mass="28286">MGFVRDLIHAGGTGGLNWHVHAHYARKRWQPTLQLIEQFLAQVQPESEHLLLIGGSAGWMMPPNWLARFKRIDAYDIDPLAPWLFNWRHGRRLKAQGTHVHHHRQDALATLPDLLQQHPQACIWFDNVLGQHRYRVRDEARVERELGQLKTTLQGRNWGSLHDVLSGPTDGRLLPAGLNVWSHHVSAKQGMDSAFSQKLLASVGAKEVWQDHLTGQVFAPETQTTWMPWAFKPNYWHWLQAGWVNA</sequence>
<evidence type="ECO:0008006" key="3">
    <source>
        <dbReference type="Google" id="ProtNLM"/>
    </source>
</evidence>
<dbReference type="EMBL" id="NESP01000001">
    <property type="protein sequence ID" value="PUE59843.1"/>
    <property type="molecule type" value="Genomic_DNA"/>
</dbReference>
<evidence type="ECO:0000313" key="2">
    <source>
        <dbReference type="Proteomes" id="UP000251341"/>
    </source>
</evidence>
<proteinExistence type="predicted"/>
<name>A0A315EQ08_9BURK</name>
<dbReference type="Proteomes" id="UP000251341">
    <property type="component" value="Unassembled WGS sequence"/>
</dbReference>
<gene>
    <name evidence="1" type="ORF">B9Z44_09795</name>
</gene>
<comment type="caution">
    <text evidence="1">The sequence shown here is derived from an EMBL/GenBank/DDBJ whole genome shotgun (WGS) entry which is preliminary data.</text>
</comment>
<reference evidence="1 2" key="1">
    <citation type="submission" date="2017-04" db="EMBL/GenBank/DDBJ databases">
        <title>Unexpected and diverse lifestyles within the genus Limnohabitans.</title>
        <authorList>
            <person name="Kasalicky V."/>
            <person name="Mehrshad M."/>
            <person name="Andrei S.-A."/>
            <person name="Salcher M."/>
            <person name="Kratochvilova H."/>
            <person name="Simek K."/>
            <person name="Ghai R."/>
        </authorList>
    </citation>
    <scope>NUCLEOTIDE SEQUENCE [LARGE SCALE GENOMIC DNA]</scope>
    <source>
        <strain evidence="1 2">MWH-C5</strain>
    </source>
</reference>
<dbReference type="AlphaFoldDB" id="A0A315EQ08"/>
<keyword evidence="2" id="KW-1185">Reference proteome</keyword>
<protein>
    <recommendedName>
        <fullName evidence="3">Methyltransferase type 11</fullName>
    </recommendedName>
</protein>